<dbReference type="Gene3D" id="1.25.40.180">
    <property type="match status" value="3"/>
</dbReference>
<feature type="compositionally biased region" description="Basic and acidic residues" evidence="1">
    <location>
        <begin position="139"/>
        <end position="151"/>
    </location>
</feature>
<dbReference type="Proteomes" id="UP000779574">
    <property type="component" value="Unassembled WGS sequence"/>
</dbReference>
<organism evidence="4 7">
    <name type="scientific">Aureobasidium melanogenum</name>
    <name type="common">Aureobasidium pullulans var. melanogenum</name>
    <dbReference type="NCBI Taxonomy" id="46634"/>
    <lineage>
        <taxon>Eukaryota</taxon>
        <taxon>Fungi</taxon>
        <taxon>Dikarya</taxon>
        <taxon>Ascomycota</taxon>
        <taxon>Pezizomycotina</taxon>
        <taxon>Dothideomycetes</taxon>
        <taxon>Dothideomycetidae</taxon>
        <taxon>Dothideales</taxon>
        <taxon>Saccotheciaceae</taxon>
        <taxon>Aureobasidium</taxon>
    </lineage>
</organism>
<feature type="region of interest" description="Disordered" evidence="1">
    <location>
        <begin position="390"/>
        <end position="409"/>
    </location>
</feature>
<feature type="region of interest" description="Disordered" evidence="1">
    <location>
        <begin position="106"/>
        <end position="157"/>
    </location>
</feature>
<evidence type="ECO:0008006" key="8">
    <source>
        <dbReference type="Google" id="ProtNLM"/>
    </source>
</evidence>
<comment type="caution">
    <text evidence="4">The sequence shown here is derived from an EMBL/GenBank/DDBJ whole genome shotgun (WGS) entry which is preliminary data.</text>
</comment>
<evidence type="ECO:0000313" key="4">
    <source>
        <dbReference type="EMBL" id="KAG9665391.1"/>
    </source>
</evidence>
<dbReference type="InterPro" id="IPR015172">
    <property type="entry name" value="MIF4G-like_typ-1"/>
</dbReference>
<dbReference type="Proteomes" id="UP000729357">
    <property type="component" value="Unassembled WGS sequence"/>
</dbReference>
<dbReference type="InterPro" id="IPR015174">
    <property type="entry name" value="MIF4G-like_typ-2"/>
</dbReference>
<dbReference type="InterPro" id="IPR016024">
    <property type="entry name" value="ARM-type_fold"/>
</dbReference>
<dbReference type="GO" id="GO:0005634">
    <property type="term" value="C:nucleus"/>
    <property type="evidence" value="ECO:0007669"/>
    <property type="project" value="TreeGrafter"/>
</dbReference>
<name>A0A9P8IYR1_AURME</name>
<evidence type="ECO:0000259" key="3">
    <source>
        <dbReference type="Pfam" id="PF09090"/>
    </source>
</evidence>
<reference evidence="4" key="2">
    <citation type="submission" date="2021-08" db="EMBL/GenBank/DDBJ databases">
        <authorList>
            <person name="Gostincar C."/>
            <person name="Sun X."/>
            <person name="Song Z."/>
            <person name="Gunde-Cimerman N."/>
        </authorList>
    </citation>
    <scope>NUCLEOTIDE SEQUENCE</scope>
    <source>
        <strain evidence="5">EXF-9298</strain>
        <strain evidence="4">EXF-9911</strain>
    </source>
</reference>
<feature type="compositionally biased region" description="Low complexity" evidence="1">
    <location>
        <begin position="931"/>
        <end position="943"/>
    </location>
</feature>
<dbReference type="PANTHER" id="PTHR12412:SF2">
    <property type="entry name" value="NUCLEAR CAP-BINDING PROTEIN SUBUNIT 1"/>
    <property type="match status" value="1"/>
</dbReference>
<feature type="compositionally biased region" description="Basic and acidic residues" evidence="1">
    <location>
        <begin position="107"/>
        <end position="120"/>
    </location>
</feature>
<dbReference type="GO" id="GO:0003729">
    <property type="term" value="F:mRNA binding"/>
    <property type="evidence" value="ECO:0007669"/>
    <property type="project" value="TreeGrafter"/>
</dbReference>
<evidence type="ECO:0000256" key="1">
    <source>
        <dbReference type="SAM" id="MobiDB-lite"/>
    </source>
</evidence>
<dbReference type="EMBL" id="JAHFXS010001807">
    <property type="protein sequence ID" value="KAG9975448.1"/>
    <property type="molecule type" value="Genomic_DNA"/>
</dbReference>
<dbReference type="GO" id="GO:0000184">
    <property type="term" value="P:nuclear-transcribed mRNA catabolic process, nonsense-mediated decay"/>
    <property type="evidence" value="ECO:0007669"/>
    <property type="project" value="TreeGrafter"/>
</dbReference>
<dbReference type="Pfam" id="PF09088">
    <property type="entry name" value="MIF4G_like"/>
    <property type="match status" value="1"/>
</dbReference>
<protein>
    <recommendedName>
        <fullName evidence="8">Cap binding protein</fullName>
    </recommendedName>
</protein>
<dbReference type="PANTHER" id="PTHR12412">
    <property type="entry name" value="CAP BINDING PROTEIN"/>
    <property type="match status" value="1"/>
</dbReference>
<evidence type="ECO:0000259" key="2">
    <source>
        <dbReference type="Pfam" id="PF09088"/>
    </source>
</evidence>
<dbReference type="GO" id="GO:0006406">
    <property type="term" value="P:mRNA export from nucleus"/>
    <property type="evidence" value="ECO:0007669"/>
    <property type="project" value="InterPro"/>
</dbReference>
<feature type="region of interest" description="Disordered" evidence="1">
    <location>
        <begin position="931"/>
        <end position="953"/>
    </location>
</feature>
<dbReference type="FunFam" id="1.25.40.180:FF:000035">
    <property type="entry name" value="snRNA cap binding complex subunit (Gcr3)"/>
    <property type="match status" value="1"/>
</dbReference>
<feature type="region of interest" description="Disordered" evidence="1">
    <location>
        <begin position="69"/>
        <end position="94"/>
    </location>
</feature>
<sequence length="953" mass="106803">MARQTERERALIIARKKVGYEELIAVKANEDMEMRDVEMEEEVRMGDEDEVAAQVSVLSRLSISACAKKPPQAPRRILQATGPRGRGKFRFQSNIYTASDQVHQRVRLYDPDKMADDRRGGGGYNNRKRRYNRDDDEGGYDRRPQRRRYEDAPPGTRLRRQLLSVAESPMKNPEDEVTEIAKLVTENYHDNYVKETYCDLVLSLVLEQPFKIPFVAASVLCANNEKSDAAAEVLARTSTLLQRHLDAGEWRSVKLLLRFLACLQPLFSDDGVFGILNELFDRAVDLQTASSDDAVGLELVKIILLTIPYVLAAPDTGLEQRAAELLEKTDIVASTPHALEALVDPYPTAEGDQKPMACPSVLSALQNQLQSEAASGWKLACIPRLTRVTTPAPAEGENGDKAVPSKHSFPQLSVPSPVNPGPNALFPEICFSLFADQDVESVPPTSNIAASLLRDAVTDTINILDFNRNAAAKFLIDVDCYWAPNTFVKRATAFDKLKDIPEGRSTWKPEDLVVDAVFSQILRLPTSEHKLVYYHSVITEACKIAPAAVAPSLGRAIRFLFRSLDVMDLELQYRYMDWFAHHLSNFEFRWKWTEWIDELERSDLEPRKAFIVGSLDKEIRLSFAKRIRETLPEAYAPLISEGKMKDTPDFKYLNEQTPYAQQGNAMHALIRKKASEEEIEAVINEIQALASEHGVEDVLVPSTDAYMTSICAVGSKSLSHVLSCIERCKERLLAIGPQSELARRQIITSVVDYWADHPGTAVNIIDKLLNYTIITPMSVIEWALHDHLQHGRALAQTHIYEMISATMFKVSNRMRQIVRARAEADLSEEQKSLLDETLIRERQTMRDLFNAIIEAVSTVANAAQDDMIERFDGDSTEQTLLQQWGARWARVWRRKMAVEEAIVSEAAIEAADVAREAERVKAEAQAAEAAAAAAAAAQQAADATMEQEDHDVA</sequence>
<evidence type="ECO:0000313" key="5">
    <source>
        <dbReference type="EMBL" id="KAG9975448.1"/>
    </source>
</evidence>
<dbReference type="FunFam" id="1.25.40.180:FF:000045">
    <property type="entry name" value="snRNA cap binding complex subunit (Gcr3), putative"/>
    <property type="match status" value="1"/>
</dbReference>
<dbReference type="GO" id="GO:0005846">
    <property type="term" value="C:nuclear cap binding complex"/>
    <property type="evidence" value="ECO:0007669"/>
    <property type="project" value="InterPro"/>
</dbReference>
<accession>A0A9P8IYR1</accession>
<dbReference type="SUPFAM" id="SSF48371">
    <property type="entry name" value="ARM repeat"/>
    <property type="match status" value="3"/>
</dbReference>
<dbReference type="GO" id="GO:0000339">
    <property type="term" value="F:RNA cap binding"/>
    <property type="evidence" value="ECO:0007669"/>
    <property type="project" value="InterPro"/>
</dbReference>
<evidence type="ECO:0000313" key="7">
    <source>
        <dbReference type="Proteomes" id="UP000779574"/>
    </source>
</evidence>
<feature type="non-terminal residue" evidence="4">
    <location>
        <position position="1"/>
    </location>
</feature>
<keyword evidence="6" id="KW-1185">Reference proteome</keyword>
<evidence type="ECO:0000313" key="6">
    <source>
        <dbReference type="Proteomes" id="UP000729357"/>
    </source>
</evidence>
<dbReference type="EMBL" id="JAHFXF010001636">
    <property type="protein sequence ID" value="KAG9665391.1"/>
    <property type="molecule type" value="Genomic_DNA"/>
</dbReference>
<dbReference type="Pfam" id="PF09090">
    <property type="entry name" value="MIF4G_like_2"/>
    <property type="match status" value="1"/>
</dbReference>
<dbReference type="InterPro" id="IPR027159">
    <property type="entry name" value="CBP80"/>
</dbReference>
<dbReference type="FunFam" id="1.25.40.180:FF:000079">
    <property type="entry name" value="Related to cap binding protein 80 (Cbp80)"/>
    <property type="match status" value="1"/>
</dbReference>
<reference evidence="4" key="1">
    <citation type="journal article" date="2021" name="J Fungi (Basel)">
        <title>Virulence traits and population genomics of the black yeast Aureobasidium melanogenum.</title>
        <authorList>
            <person name="Cernosa A."/>
            <person name="Sun X."/>
            <person name="Gostincar C."/>
            <person name="Fang C."/>
            <person name="Gunde-Cimerman N."/>
            <person name="Song Z."/>
        </authorList>
    </citation>
    <scope>NUCLEOTIDE SEQUENCE</scope>
    <source>
        <strain evidence="5">EXF-9298</strain>
        <strain evidence="4">EXF-9911</strain>
    </source>
</reference>
<gene>
    <name evidence="4" type="ORF">KCU76_g18472</name>
    <name evidence="5" type="ORF">KCU98_g11341</name>
</gene>
<proteinExistence type="predicted"/>
<dbReference type="AlphaFoldDB" id="A0A9P8IYR1"/>
<feature type="domain" description="MIF4G-like type 1" evidence="2">
    <location>
        <begin position="443"/>
        <end position="633"/>
    </location>
</feature>
<feature type="domain" description="MIF4G-like type 2" evidence="3">
    <location>
        <begin position="650"/>
        <end position="900"/>
    </location>
</feature>